<evidence type="ECO:0000256" key="1">
    <source>
        <dbReference type="ARBA" id="ARBA00022737"/>
    </source>
</evidence>
<keyword evidence="1" id="KW-0677">Repeat</keyword>
<dbReference type="STRING" id="576117.SAMN04488138_11281"/>
<sequence length="570" mass="62450">MTQRARRMISALTAIGLLFGGAATLAPAPLMADAGPYLAARQATMDRSFQELASYATRALASDPQNPVLLESVISAHISMGDFETTKGYAALLSQIEPGNQIAAMSQLTLLVKEGDYDGLVAALEGGQSISTVVDGLMLAWAHVGQGDMSGALELFDNGANLSQGFEDFGYYNKALALGLVGDFEGALEVLTESGIRETRSSVIARIEILSQLERNDEALTVLNDNFGEGELDPVLEGLRASLAAGETVPFTVVRSARGGIADVFFAVAAALDGGLDDGYTLLYARIAETLRPNEANYVLNVATLLERLGNYDLATAAFDSISPEDPVYPIASLGRAETLRAAGKSEAALEVLRQLAKAHPELDDVHIALGDALRREERYAEAAEAYSVVIDRHQPPTRALWPLYFTRGTSYERLEEWEKSEADLRQALELEPDQPQVLNYLGYSFLELKTNLDEAMEMIRKAAEMRPQDGYITDSLAWGLYRLGRYEEAVEPMERAAELMPVDPIINDHLGDVYWAVGRVREARFQWKRALSFDPEEDEANRIRRKLEVGLDRVLIDEGEEPTRPINDG</sequence>
<dbReference type="SUPFAM" id="SSF48452">
    <property type="entry name" value="TPR-like"/>
    <property type="match status" value="2"/>
</dbReference>
<dbReference type="InterPro" id="IPR019734">
    <property type="entry name" value="TPR_rpt"/>
</dbReference>
<dbReference type="PANTHER" id="PTHR44943:SF8">
    <property type="entry name" value="TPR REPEAT-CONTAINING PROTEIN MJ0263"/>
    <property type="match status" value="1"/>
</dbReference>
<dbReference type="InterPro" id="IPR051685">
    <property type="entry name" value="Ycf3/AcsC/BcsC/TPR_MFPF"/>
</dbReference>
<reference evidence="4 5" key="1">
    <citation type="submission" date="2016-10" db="EMBL/GenBank/DDBJ databases">
        <authorList>
            <person name="de Groot N.N."/>
        </authorList>
    </citation>
    <scope>NUCLEOTIDE SEQUENCE [LARGE SCALE GENOMIC DNA]</scope>
    <source>
        <strain evidence="4 5">CGMCC 1.8891</strain>
    </source>
</reference>
<dbReference type="InterPro" id="IPR011990">
    <property type="entry name" value="TPR-like_helical_dom_sf"/>
</dbReference>
<evidence type="ECO:0000256" key="3">
    <source>
        <dbReference type="PROSITE-ProRule" id="PRU00339"/>
    </source>
</evidence>
<dbReference type="Pfam" id="PF13432">
    <property type="entry name" value="TPR_16"/>
    <property type="match status" value="3"/>
</dbReference>
<dbReference type="AlphaFoldDB" id="A0A1I3URB1"/>
<keyword evidence="5" id="KW-1185">Reference proteome</keyword>
<evidence type="ECO:0000256" key="2">
    <source>
        <dbReference type="ARBA" id="ARBA00022803"/>
    </source>
</evidence>
<protein>
    <submittedName>
        <fullName evidence="4">TPR repeat-containing protein</fullName>
    </submittedName>
</protein>
<feature type="repeat" description="TPR" evidence="3">
    <location>
        <begin position="402"/>
        <end position="435"/>
    </location>
</feature>
<name>A0A1I3URB1_9RHOB</name>
<keyword evidence="2 3" id="KW-0802">TPR repeat</keyword>
<dbReference type="PANTHER" id="PTHR44943">
    <property type="entry name" value="CELLULOSE SYNTHASE OPERON PROTEIN C"/>
    <property type="match status" value="1"/>
</dbReference>
<evidence type="ECO:0000313" key="4">
    <source>
        <dbReference type="EMBL" id="SFJ85924.1"/>
    </source>
</evidence>
<feature type="repeat" description="TPR" evidence="3">
    <location>
        <begin position="505"/>
        <end position="538"/>
    </location>
</feature>
<dbReference type="Proteomes" id="UP000183299">
    <property type="component" value="Unassembled WGS sequence"/>
</dbReference>
<evidence type="ECO:0000313" key="5">
    <source>
        <dbReference type="Proteomes" id="UP000183299"/>
    </source>
</evidence>
<organism evidence="4 5">
    <name type="scientific">Celeribacter halophilus</name>
    <dbReference type="NCBI Taxonomy" id="576117"/>
    <lineage>
        <taxon>Bacteria</taxon>
        <taxon>Pseudomonadati</taxon>
        <taxon>Pseudomonadota</taxon>
        <taxon>Alphaproteobacteria</taxon>
        <taxon>Rhodobacterales</taxon>
        <taxon>Roseobacteraceae</taxon>
        <taxon>Celeribacter</taxon>
    </lineage>
</organism>
<dbReference type="EMBL" id="FORY01000012">
    <property type="protein sequence ID" value="SFJ85924.1"/>
    <property type="molecule type" value="Genomic_DNA"/>
</dbReference>
<accession>A0A1I3URB1</accession>
<dbReference type="PROSITE" id="PS50005">
    <property type="entry name" value="TPR"/>
    <property type="match status" value="2"/>
</dbReference>
<dbReference type="RefSeq" id="WP_066600586.1">
    <property type="nucleotide sequence ID" value="NZ_FORY01000012.1"/>
</dbReference>
<gene>
    <name evidence="4" type="ORF">SAMN04488138_11281</name>
</gene>
<dbReference type="OrthoDB" id="9766710at2"/>
<dbReference type="GeneID" id="98665959"/>
<dbReference type="Gene3D" id="1.25.40.10">
    <property type="entry name" value="Tetratricopeptide repeat domain"/>
    <property type="match status" value="3"/>
</dbReference>
<proteinExistence type="predicted"/>
<dbReference type="SMART" id="SM00028">
    <property type="entry name" value="TPR"/>
    <property type="match status" value="7"/>
</dbReference>